<dbReference type="InterPro" id="IPR050862">
    <property type="entry name" value="RdRp_reductase_class-2"/>
</dbReference>
<dbReference type="GO" id="GO:0004748">
    <property type="term" value="F:ribonucleoside-diphosphate reductase activity, thioredoxin disulfide as acceptor"/>
    <property type="evidence" value="ECO:0007669"/>
    <property type="project" value="TreeGrafter"/>
</dbReference>
<dbReference type="Pfam" id="PF21995">
    <property type="entry name" value="RNR-II_ins_dom"/>
    <property type="match status" value="1"/>
</dbReference>
<evidence type="ECO:0000256" key="1">
    <source>
        <dbReference type="ARBA" id="ARBA00001922"/>
    </source>
</evidence>
<keyword evidence="3" id="KW-0560">Oxidoreductase</keyword>
<evidence type="ECO:0000313" key="6">
    <source>
        <dbReference type="EMBL" id="AIW56721.1"/>
    </source>
</evidence>
<evidence type="ECO:0000259" key="5">
    <source>
        <dbReference type="Pfam" id="PF21995"/>
    </source>
</evidence>
<dbReference type="GO" id="GO:0031419">
    <property type="term" value="F:cobalamin binding"/>
    <property type="evidence" value="ECO:0007669"/>
    <property type="project" value="UniProtKB-KW"/>
</dbReference>
<dbReference type="EMBL" id="KM520309">
    <property type="protein sequence ID" value="AIW56721.1"/>
    <property type="molecule type" value="Genomic_DNA"/>
</dbReference>
<protein>
    <submittedName>
        <fullName evidence="6">Ribonucleotide reductase</fullName>
    </submittedName>
</protein>
<dbReference type="PANTHER" id="PTHR43371">
    <property type="entry name" value="VITAMIN B12-DEPENDENT RIBONUCLEOTIDE REDUCTASE"/>
    <property type="match status" value="1"/>
</dbReference>
<name>A0A0A0UYH1_9VIRU</name>
<reference evidence="6" key="1">
    <citation type="journal article" date="2014" name="Proc. Natl. Acad. Sci. U.S.A.">
        <title>Ribonucleotide reductases reveal novel viral diversity and predict biological and ecological features of unknown marine viruses.</title>
        <authorList>
            <person name="Sakowski E.G."/>
            <person name="Munsell E.V."/>
            <person name="Hyatt M."/>
            <person name="Kress W."/>
            <person name="Williamson S.J."/>
            <person name="Nasko D.J."/>
            <person name="Polson S.W."/>
            <person name="Wommack K.E."/>
        </authorList>
    </citation>
    <scope>NUCLEOTIDE SEQUENCE</scope>
</reference>
<evidence type="ECO:0000256" key="2">
    <source>
        <dbReference type="ARBA" id="ARBA00022628"/>
    </source>
</evidence>
<evidence type="ECO:0000256" key="4">
    <source>
        <dbReference type="ARBA" id="ARBA00023285"/>
    </source>
</evidence>
<proteinExistence type="predicted"/>
<dbReference type="Gene3D" id="3.20.70.20">
    <property type="match status" value="3"/>
</dbReference>
<dbReference type="SUPFAM" id="SSF51998">
    <property type="entry name" value="PFL-like glycyl radical enzymes"/>
    <property type="match status" value="1"/>
</dbReference>
<accession>A0A0A0UYH1</accession>
<keyword evidence="4" id="KW-0170">Cobalt</keyword>
<organism evidence="6">
    <name type="scientific">uncultured virus</name>
    <dbReference type="NCBI Taxonomy" id="340016"/>
    <lineage>
        <taxon>Viruses</taxon>
        <taxon>environmental samples</taxon>
    </lineage>
</organism>
<comment type="cofactor">
    <cofactor evidence="1">
        <name>adenosylcob(III)alamin</name>
        <dbReference type="ChEBI" id="CHEBI:18408"/>
    </cofactor>
</comment>
<evidence type="ECO:0000256" key="3">
    <source>
        <dbReference type="ARBA" id="ARBA00023002"/>
    </source>
</evidence>
<feature type="domain" description="B12-dependent ribonucleotide reductase insertion" evidence="5">
    <location>
        <begin position="145"/>
        <end position="203"/>
    </location>
</feature>
<keyword evidence="2" id="KW-0846">Cobalamin</keyword>
<sequence length="642" mass="73017">MSNNQLPTTYQQFIHASRYARFVEEHKRRESWSETVTRYFDFMQEHLKENNKYNLPKDLRTELEDAVLSLSIMPSMRALMTAGNALKRDHTAGYNCSYIPINDVRSFDEVMYILLCGTGVGFSVERDYVEELPTIAEEFENTDTIIVVQDSKAGWAKAFRELIAMLYGGQIPKIDVTRIRPAGARLKTFGGRASGPQPLVDLFDFAITTFKTAAGRKLDALECHDLVCKVGEVVVVGGVRRSALISLSNIQDDRMRNAKSGSWWMTEPQRALSNNSACYTRTPDMALFMTEWKSLYDSKSGERGIFNRQAAKDKSAENGRRDIDHDFGTNPCSEIILRPYQFCNLTEVVVRATDSEKDLMKKVKLATILGTFQSSLTDFKYIRKIWKSNTEEERLLGVSLTGIMDSTVTNKPKDGFLNQLKQSTIDTNKEFAKKLKIPQSTAITCVKPSGTVSQLVDSASGIHTRHSPYYIRTVRCDKKDPLTQLMIDKGVPHEPDVTKPDSVMVFSFPTESPKGSITRNDKNAIEQLELWLKYQREWCEHKPSVTISVKEHEWMEVGAWVYKHFNEVSGISFLPYTDHVYKQAPYQDITREEYLEWKKKMPKTIDFSLLSEYESEDNTTGSQELACTGGVCELVDTTQEVA</sequence>
<dbReference type="PANTHER" id="PTHR43371:SF1">
    <property type="entry name" value="RIBONUCLEOSIDE-DIPHOSPHATE REDUCTASE"/>
    <property type="match status" value="1"/>
</dbReference>
<dbReference type="InterPro" id="IPR054158">
    <property type="entry name" value="RNR-II_ins_dom"/>
</dbReference>